<sequence>MHDERTPVLVGVGEFSERIDDPEYRALPAVELAAEAARRALADTGVRGPAGAIDVVAGTRQFENSDPFTPAPFGRSDNFPRSVAARVGAEPRRAVLSVAGGQSPQALVNEMAGAIAAGRHRAVLLCGADAASTHDHLRKTGQPADFAERVGGQLEDRGHGLEGIVTGMIALHGLVEPASQYALAENARRARLGLSRADHARAMAELLAPFSEIAAANPHAASRVIRGVDELAERSGENRPIAEPYLRYACAREKVNQGAALLLTSVGEARRLGIAEDQQVFLAGHADLRERELLDRPDLSTAPASVRAVRHALELAGIETDELSTLDLYSCFPIAVFTICDALDLAIDDPRGLTVTGGLPFFGGAGNNYSMHAIAETARRLRARPGSFGLVGANGGIQSKYSAGVYASAPVRWRESRSAELQAAVDSEPAVEHVQRADGWARIETYTVRYRHGQGVVIGRLERDGRRFIATADPELLAGEQPIGRLVHVRSTDEGNLVTRERPAARPAEFRDAYEHLEVRRDGALLEVVINRPEHRNGLHPPAHAELDEVFDAYFADGELRVAILTGVEDVFCTGDDLAHRAGGMPWWMPPRNGHAGLTARERLPKPVIAAVNGAALDGGLEIALACHLVVADPAAEFALAQARSGRLSDAGGLVRLPRQIPPKLAHDMILTGAPMTAERACASGLVSRVSEPGKVLEAARTAAAEILAAPPRAIELSLRVLADTEDDPAATGGPHPAHDHLALCPDHLAALRAHTGGEPRNDT</sequence>
<dbReference type="PANTHER" id="PTHR43802:SF1">
    <property type="entry name" value="IP11341P-RELATED"/>
    <property type="match status" value="1"/>
</dbReference>
<evidence type="ECO:0000259" key="2">
    <source>
        <dbReference type="Pfam" id="PF18313"/>
    </source>
</evidence>
<dbReference type="InterPro" id="IPR040771">
    <property type="entry name" value="TLP1_add_C"/>
</dbReference>
<feature type="domain" description="Thiolase-like protein type 1 additional C-terminal" evidence="2">
    <location>
        <begin position="420"/>
        <end position="493"/>
    </location>
</feature>
<dbReference type="CDD" id="cd06558">
    <property type="entry name" value="crotonase-like"/>
    <property type="match status" value="1"/>
</dbReference>
<proteinExistence type="inferred from homology"/>
<dbReference type="EMBL" id="JBHTCJ010000009">
    <property type="protein sequence ID" value="MFC7343377.1"/>
    <property type="molecule type" value="Genomic_DNA"/>
</dbReference>
<comment type="caution">
    <text evidence="3">The sequence shown here is derived from an EMBL/GenBank/DDBJ whole genome shotgun (WGS) entry which is preliminary data.</text>
</comment>
<dbReference type="SUPFAM" id="SSF52096">
    <property type="entry name" value="ClpP/crotonase"/>
    <property type="match status" value="1"/>
</dbReference>
<gene>
    <name evidence="3" type="ORF">ACFQRI_18405</name>
</gene>
<dbReference type="Proteomes" id="UP001596504">
    <property type="component" value="Unassembled WGS sequence"/>
</dbReference>
<dbReference type="Pfam" id="PF00378">
    <property type="entry name" value="ECH_1"/>
    <property type="match status" value="1"/>
</dbReference>
<dbReference type="Pfam" id="PF18313">
    <property type="entry name" value="TLP1_add_C"/>
    <property type="match status" value="1"/>
</dbReference>
<dbReference type="SUPFAM" id="SSF53901">
    <property type="entry name" value="Thiolase-like"/>
    <property type="match status" value="2"/>
</dbReference>
<evidence type="ECO:0000256" key="1">
    <source>
        <dbReference type="ARBA" id="ARBA00005254"/>
    </source>
</evidence>
<dbReference type="PANTHER" id="PTHR43802">
    <property type="entry name" value="ENOYL-COA HYDRATASE"/>
    <property type="match status" value="1"/>
</dbReference>
<dbReference type="RefSeq" id="WP_380670199.1">
    <property type="nucleotide sequence ID" value="NZ_JBHTCJ010000009.1"/>
</dbReference>
<dbReference type="NCBIfam" id="NF006105">
    <property type="entry name" value="PRK08257.1-4"/>
    <property type="match status" value="1"/>
</dbReference>
<dbReference type="InterPro" id="IPR029045">
    <property type="entry name" value="ClpP/crotonase-like_dom_sf"/>
</dbReference>
<protein>
    <submittedName>
        <fullName evidence="3">Acetyl-CoA acetyltransferase</fullName>
    </submittedName>
</protein>
<reference evidence="4" key="1">
    <citation type="journal article" date="2019" name="Int. J. Syst. Evol. Microbiol.">
        <title>The Global Catalogue of Microorganisms (GCM) 10K type strain sequencing project: providing services to taxonomists for standard genome sequencing and annotation.</title>
        <authorList>
            <consortium name="The Broad Institute Genomics Platform"/>
            <consortium name="The Broad Institute Genome Sequencing Center for Infectious Disease"/>
            <person name="Wu L."/>
            <person name="Ma J."/>
        </authorList>
    </citation>
    <scope>NUCLEOTIDE SEQUENCE [LARGE SCALE GENOMIC DNA]</scope>
    <source>
        <strain evidence="4">WLHS5</strain>
    </source>
</reference>
<dbReference type="Gene3D" id="3.90.226.10">
    <property type="entry name" value="2-enoyl-CoA Hydratase, Chain A, domain 1"/>
    <property type="match status" value="1"/>
</dbReference>
<accession>A0ABW2LM95</accession>
<dbReference type="Gene3D" id="3.40.47.10">
    <property type="match status" value="1"/>
</dbReference>
<dbReference type="Gene3D" id="2.40.50.840">
    <property type="match status" value="1"/>
</dbReference>
<keyword evidence="4" id="KW-1185">Reference proteome</keyword>
<name>A0ABW2LM95_9PSEU</name>
<evidence type="ECO:0000313" key="3">
    <source>
        <dbReference type="EMBL" id="MFC7343377.1"/>
    </source>
</evidence>
<comment type="similarity">
    <text evidence="1">Belongs to the enoyl-CoA hydratase/isomerase family.</text>
</comment>
<organism evidence="3 4">
    <name type="scientific">Saccharopolyspora griseoalba</name>
    <dbReference type="NCBI Taxonomy" id="1431848"/>
    <lineage>
        <taxon>Bacteria</taxon>
        <taxon>Bacillati</taxon>
        <taxon>Actinomycetota</taxon>
        <taxon>Actinomycetes</taxon>
        <taxon>Pseudonocardiales</taxon>
        <taxon>Pseudonocardiaceae</taxon>
        <taxon>Saccharopolyspora</taxon>
    </lineage>
</organism>
<evidence type="ECO:0000313" key="4">
    <source>
        <dbReference type="Proteomes" id="UP001596504"/>
    </source>
</evidence>
<dbReference type="InterPro" id="IPR001753">
    <property type="entry name" value="Enoyl-CoA_hydra/iso"/>
</dbReference>
<dbReference type="InterPro" id="IPR016039">
    <property type="entry name" value="Thiolase-like"/>
</dbReference>